<dbReference type="CDD" id="cd00685">
    <property type="entry name" value="Trans_IPPS_HT"/>
    <property type="match status" value="1"/>
</dbReference>
<accession>A0ABN0V1K1</accession>
<evidence type="ECO:0000256" key="1">
    <source>
        <dbReference type="ARBA" id="ARBA00022723"/>
    </source>
</evidence>
<keyword evidence="5" id="KW-1185">Reference proteome</keyword>
<reference evidence="4 5" key="1">
    <citation type="journal article" date="2019" name="Int. J. Syst. Evol. Microbiol.">
        <title>The Global Catalogue of Microorganisms (GCM) 10K type strain sequencing project: providing services to taxonomists for standard genome sequencing and annotation.</title>
        <authorList>
            <consortium name="The Broad Institute Genomics Platform"/>
            <consortium name="The Broad Institute Genome Sequencing Center for Infectious Disease"/>
            <person name="Wu L."/>
            <person name="Ma J."/>
        </authorList>
    </citation>
    <scope>NUCLEOTIDE SEQUENCE [LARGE SCALE GENOMIC DNA]</scope>
    <source>
        <strain evidence="4 5">JCM 4505</strain>
    </source>
</reference>
<gene>
    <name evidence="4" type="ORF">GCM10010302_05110</name>
</gene>
<proteinExistence type="inferred from homology"/>
<dbReference type="Proteomes" id="UP001501867">
    <property type="component" value="Unassembled WGS sequence"/>
</dbReference>
<comment type="similarity">
    <text evidence="3">Belongs to the FPP/GGPP synthase family.</text>
</comment>
<dbReference type="PANTHER" id="PTHR12001:SF86">
    <property type="entry name" value="GERANYLGERANYL DIPHOSPHATE SYNTHASE"/>
    <property type="match status" value="1"/>
</dbReference>
<dbReference type="SUPFAM" id="SSF48576">
    <property type="entry name" value="Terpenoid synthases"/>
    <property type="match status" value="1"/>
</dbReference>
<evidence type="ECO:0000313" key="5">
    <source>
        <dbReference type="Proteomes" id="UP001501867"/>
    </source>
</evidence>
<keyword evidence="3 4" id="KW-0808">Transferase</keyword>
<keyword evidence="2" id="KW-0460">Magnesium</keyword>
<keyword evidence="1" id="KW-0479">Metal-binding</keyword>
<dbReference type="SFLD" id="SFLDS00005">
    <property type="entry name" value="Isoprenoid_Synthase_Type_I"/>
    <property type="match status" value="1"/>
</dbReference>
<dbReference type="PROSITE" id="PS00444">
    <property type="entry name" value="POLYPRENYL_SYNTHASE_2"/>
    <property type="match status" value="1"/>
</dbReference>
<dbReference type="GO" id="GO:0016740">
    <property type="term" value="F:transferase activity"/>
    <property type="evidence" value="ECO:0007669"/>
    <property type="project" value="UniProtKB-KW"/>
</dbReference>
<dbReference type="InterPro" id="IPR008949">
    <property type="entry name" value="Isoprenoid_synthase_dom_sf"/>
</dbReference>
<evidence type="ECO:0000256" key="2">
    <source>
        <dbReference type="ARBA" id="ARBA00022842"/>
    </source>
</evidence>
<evidence type="ECO:0000313" key="4">
    <source>
        <dbReference type="EMBL" id="GAA0270511.1"/>
    </source>
</evidence>
<dbReference type="InterPro" id="IPR033749">
    <property type="entry name" value="Polyprenyl_synt_CS"/>
</dbReference>
<dbReference type="Pfam" id="PF00348">
    <property type="entry name" value="polyprenyl_synt"/>
    <property type="match status" value="1"/>
</dbReference>
<dbReference type="EMBL" id="BAAABV010000005">
    <property type="protein sequence ID" value="GAA0270511.1"/>
    <property type="molecule type" value="Genomic_DNA"/>
</dbReference>
<dbReference type="PANTHER" id="PTHR12001">
    <property type="entry name" value="GERANYLGERANYL PYROPHOSPHATE SYNTHASE"/>
    <property type="match status" value="1"/>
</dbReference>
<comment type="caution">
    <text evidence="4">The sequence shown here is derived from an EMBL/GenBank/DDBJ whole genome shotgun (WGS) entry which is preliminary data.</text>
</comment>
<name>A0ABN0V1K1_9ACTN</name>
<protein>
    <submittedName>
        <fullName evidence="4">Family 2 encapsulin nanocompartment cargo protein polyprenyl transferase</fullName>
    </submittedName>
</protein>
<organism evidence="4 5">
    <name type="scientific">Streptomyces polychromogenes</name>
    <dbReference type="NCBI Taxonomy" id="67342"/>
    <lineage>
        <taxon>Bacteria</taxon>
        <taxon>Bacillati</taxon>
        <taxon>Actinomycetota</taxon>
        <taxon>Actinomycetes</taxon>
        <taxon>Kitasatosporales</taxon>
        <taxon>Streptomycetaceae</taxon>
        <taxon>Streptomyces</taxon>
    </lineage>
</organism>
<dbReference type="Gene3D" id="1.10.600.10">
    <property type="entry name" value="Farnesyl Diphosphate Synthase"/>
    <property type="match status" value="1"/>
</dbReference>
<dbReference type="InterPro" id="IPR000092">
    <property type="entry name" value="Polyprenyl_synt"/>
</dbReference>
<sequence>MSSAMTSPPIACLLSEARDRTDVVVGALLERVEAGPAQVLAYQWGLRDAVGRPVPAGGGGRGKAVRAALVFAAARATGRPCSDPLVPAAATAVEMLHTLSLLHDDVMDGDELRRGRPAAWRVFGPDAVENAVRHLTPHAVGLFFDEAAGPDADPTVPPRDPEVLRGPAHAAGVLGAALVRLVQGQALDLALEQEAAPGVAATLRVHADKTGSLFSCACELGAVPAAAARLAAFGEHLGLAFQIVDDVLGIWGDPLVTGKPAGSDLTARKKSYPVAVALAPTAASDSAVDDARRRLAHLYARTESWTAAETDEARRLLDRTGARSVAEAAARRHERAALKALSRICLPDEEAGQDLRALAAFVTGRLY</sequence>
<dbReference type="PROSITE" id="PS00723">
    <property type="entry name" value="POLYPRENYL_SYNTHASE_1"/>
    <property type="match status" value="1"/>
</dbReference>
<evidence type="ECO:0000256" key="3">
    <source>
        <dbReference type="RuleBase" id="RU004466"/>
    </source>
</evidence>